<keyword evidence="4" id="KW-1185">Reference proteome</keyword>
<dbReference type="InterPro" id="IPR039335">
    <property type="entry name" value="SIB1/2"/>
</dbReference>
<reference evidence="3 4" key="1">
    <citation type="journal article" date="2020" name="IScience">
        <title>Genome Sequencing of the Endangered Kingdonia uniflora (Circaeasteraceae, Ranunculales) Reveals Potential Mechanisms of Evolutionary Specialization.</title>
        <authorList>
            <person name="Sun Y."/>
            <person name="Deng T."/>
            <person name="Zhang A."/>
            <person name="Moore M.J."/>
            <person name="Landis J.B."/>
            <person name="Lin N."/>
            <person name="Zhang H."/>
            <person name="Zhang X."/>
            <person name="Huang J."/>
            <person name="Zhang X."/>
            <person name="Sun H."/>
            <person name="Wang H."/>
        </authorList>
    </citation>
    <scope>NUCLEOTIDE SEQUENCE [LARGE SCALE GENOMIC DNA]</scope>
    <source>
        <strain evidence="3">TB1705</strain>
        <tissue evidence="3">Leaf</tissue>
    </source>
</reference>
<organism evidence="3 4">
    <name type="scientific">Kingdonia uniflora</name>
    <dbReference type="NCBI Taxonomy" id="39325"/>
    <lineage>
        <taxon>Eukaryota</taxon>
        <taxon>Viridiplantae</taxon>
        <taxon>Streptophyta</taxon>
        <taxon>Embryophyta</taxon>
        <taxon>Tracheophyta</taxon>
        <taxon>Spermatophyta</taxon>
        <taxon>Magnoliopsida</taxon>
        <taxon>Ranunculales</taxon>
        <taxon>Circaeasteraceae</taxon>
        <taxon>Kingdonia</taxon>
    </lineage>
</organism>
<evidence type="ECO:0000313" key="3">
    <source>
        <dbReference type="EMBL" id="KAF6163307.1"/>
    </source>
</evidence>
<sequence>MVMENKLSVVVHHQKKISPTSTQNTKSSPLSKKKKPIKVVYISNPMKVKTSASEFRAKVQELTGQDSDVAYSQSSEFSQGTESTDDIDELQAVPDEKVKTRNDDIEYLTQDVPRVVDEEEFYRRSWAFGSSNSPFDQFDDFSSQLLENFNCYNPSNLYSDTPTLVYDQNPLF</sequence>
<proteinExistence type="predicted"/>
<dbReference type="InterPro" id="IPR008889">
    <property type="entry name" value="VQ"/>
</dbReference>
<comment type="caution">
    <text evidence="3">The sequence shown here is derived from an EMBL/GenBank/DDBJ whole genome shotgun (WGS) entry which is preliminary data.</text>
</comment>
<dbReference type="Proteomes" id="UP000541444">
    <property type="component" value="Unassembled WGS sequence"/>
</dbReference>
<evidence type="ECO:0000313" key="4">
    <source>
        <dbReference type="Proteomes" id="UP000541444"/>
    </source>
</evidence>
<feature type="compositionally biased region" description="Polar residues" evidence="1">
    <location>
        <begin position="66"/>
        <end position="82"/>
    </location>
</feature>
<dbReference type="Pfam" id="PF05678">
    <property type="entry name" value="VQ"/>
    <property type="match status" value="1"/>
</dbReference>
<evidence type="ECO:0000256" key="1">
    <source>
        <dbReference type="SAM" id="MobiDB-lite"/>
    </source>
</evidence>
<dbReference type="OrthoDB" id="665788at2759"/>
<feature type="region of interest" description="Disordered" evidence="1">
    <location>
        <begin position="1"/>
        <end position="34"/>
    </location>
</feature>
<gene>
    <name evidence="3" type="ORF">GIB67_025171</name>
</gene>
<dbReference type="PANTHER" id="PTHR33624:SF2">
    <property type="entry name" value="SIGMA FACTOR BINDING PROTEIN 1, CHLOROPLASTIC"/>
    <property type="match status" value="1"/>
</dbReference>
<dbReference type="PANTHER" id="PTHR33624">
    <property type="entry name" value="SIGMA FACTOR BINDING PROTEIN 1, CHLOROPLASTIC"/>
    <property type="match status" value="1"/>
</dbReference>
<dbReference type="AlphaFoldDB" id="A0A7J7N850"/>
<accession>A0A7J7N850</accession>
<evidence type="ECO:0000259" key="2">
    <source>
        <dbReference type="Pfam" id="PF05678"/>
    </source>
</evidence>
<name>A0A7J7N850_9MAGN</name>
<feature type="domain" description="VQ" evidence="2">
    <location>
        <begin position="42"/>
        <end position="68"/>
    </location>
</feature>
<protein>
    <recommendedName>
        <fullName evidence="2">VQ domain-containing protein</fullName>
    </recommendedName>
</protein>
<feature type="region of interest" description="Disordered" evidence="1">
    <location>
        <begin position="66"/>
        <end position="98"/>
    </location>
</feature>
<dbReference type="EMBL" id="JACGCM010000999">
    <property type="protein sequence ID" value="KAF6163307.1"/>
    <property type="molecule type" value="Genomic_DNA"/>
</dbReference>